<reference evidence="2" key="1">
    <citation type="journal article" date="2015" name="Nature">
        <title>Complex archaea that bridge the gap between prokaryotes and eukaryotes.</title>
        <authorList>
            <person name="Spang A."/>
            <person name="Saw J.H."/>
            <person name="Jorgensen S.L."/>
            <person name="Zaremba-Niedzwiedzka K."/>
            <person name="Martijn J."/>
            <person name="Lind A.E."/>
            <person name="van Eijk R."/>
            <person name="Schleper C."/>
            <person name="Guy L."/>
            <person name="Ettema T.J."/>
        </authorList>
    </citation>
    <scope>NUCLEOTIDE SEQUENCE</scope>
</reference>
<proteinExistence type="predicted"/>
<dbReference type="Gene3D" id="3.90.550.10">
    <property type="entry name" value="Spore Coat Polysaccharide Biosynthesis Protein SpsA, Chain A"/>
    <property type="match status" value="1"/>
</dbReference>
<sequence length="107" mass="12263">PVVDELVVIDGGSKDETVEMIKAIGSSKIRIVSDEETWWGKEWTYAQMGKNFNRGFHECNGDMIIKFDVDYVLHEDAHLSYDKDKNLRIDSGSQALIFRLKEYCGCL</sequence>
<accession>A0A0F9BVC5</accession>
<comment type="caution">
    <text evidence="2">The sequence shown here is derived from an EMBL/GenBank/DDBJ whole genome shotgun (WGS) entry which is preliminary data.</text>
</comment>
<feature type="domain" description="Glycosyltransferase 2-like" evidence="1">
    <location>
        <begin position="4"/>
        <end position="76"/>
    </location>
</feature>
<evidence type="ECO:0000313" key="2">
    <source>
        <dbReference type="EMBL" id="KKL25875.1"/>
    </source>
</evidence>
<dbReference type="InterPro" id="IPR029044">
    <property type="entry name" value="Nucleotide-diphossugar_trans"/>
</dbReference>
<dbReference type="AlphaFoldDB" id="A0A0F9BVC5"/>
<organism evidence="2">
    <name type="scientific">marine sediment metagenome</name>
    <dbReference type="NCBI Taxonomy" id="412755"/>
    <lineage>
        <taxon>unclassified sequences</taxon>
        <taxon>metagenomes</taxon>
        <taxon>ecological metagenomes</taxon>
    </lineage>
</organism>
<dbReference type="SUPFAM" id="SSF53448">
    <property type="entry name" value="Nucleotide-diphospho-sugar transferases"/>
    <property type="match status" value="1"/>
</dbReference>
<dbReference type="InterPro" id="IPR001173">
    <property type="entry name" value="Glyco_trans_2-like"/>
</dbReference>
<dbReference type="Pfam" id="PF00535">
    <property type="entry name" value="Glycos_transf_2"/>
    <property type="match status" value="1"/>
</dbReference>
<evidence type="ECO:0000259" key="1">
    <source>
        <dbReference type="Pfam" id="PF00535"/>
    </source>
</evidence>
<dbReference type="EMBL" id="LAZR01036049">
    <property type="protein sequence ID" value="KKL25875.1"/>
    <property type="molecule type" value="Genomic_DNA"/>
</dbReference>
<protein>
    <recommendedName>
        <fullName evidence="1">Glycosyltransferase 2-like domain-containing protein</fullName>
    </recommendedName>
</protein>
<gene>
    <name evidence="2" type="ORF">LCGC14_2400930</name>
</gene>
<name>A0A0F9BVC5_9ZZZZ</name>
<feature type="non-terminal residue" evidence="2">
    <location>
        <position position="1"/>
    </location>
</feature>